<name>A0A2B4S482_STYPI</name>
<accession>A0A2B4S482</accession>
<keyword evidence="2" id="KW-1185">Reference proteome</keyword>
<dbReference type="AlphaFoldDB" id="A0A2B4S482"/>
<sequence length="344" mass="37808">MIGGTVNFGVVIAVSKAYDSATSFVYAREVDKKEFGGFGKPFQLSSRSNDFSKHVWNNDKLTEENIGVGTILKYEQMGNEYLYAEGTEFQRQDVVKIQMDLSYGEDVFKGIKDALPEANVSTRKGIYQDSGPPPKLPVFLVSITSGEIKNERITFKTKLGESINLKLNSRENLVLSPSPIKLQMRDVQDDYDVGDLALVKMGDLESGLRKPTYQAVCEGLIIRYKAKVISIDKEPVKIMNVDGNWHQLVSGSVKFDTGNDAATAISKKLVNDLGLEPNLLKRRKVTLAGGYGMSCGSVEIIIVIRGFEFSVNALVDAVGPNTDLLVGMDVIQSLCEKNFTLGTP</sequence>
<evidence type="ECO:0000313" key="1">
    <source>
        <dbReference type="EMBL" id="PFX23863.1"/>
    </source>
</evidence>
<organism evidence="1 2">
    <name type="scientific">Stylophora pistillata</name>
    <name type="common">Smooth cauliflower coral</name>
    <dbReference type="NCBI Taxonomy" id="50429"/>
    <lineage>
        <taxon>Eukaryota</taxon>
        <taxon>Metazoa</taxon>
        <taxon>Cnidaria</taxon>
        <taxon>Anthozoa</taxon>
        <taxon>Hexacorallia</taxon>
        <taxon>Scleractinia</taxon>
        <taxon>Astrocoeniina</taxon>
        <taxon>Pocilloporidae</taxon>
        <taxon>Stylophora</taxon>
    </lineage>
</organism>
<dbReference type="Proteomes" id="UP000225706">
    <property type="component" value="Unassembled WGS sequence"/>
</dbReference>
<reference evidence="2" key="1">
    <citation type="journal article" date="2017" name="bioRxiv">
        <title>Comparative analysis of the genomes of Stylophora pistillata and Acropora digitifera provides evidence for extensive differences between species of corals.</title>
        <authorList>
            <person name="Voolstra C.R."/>
            <person name="Li Y."/>
            <person name="Liew Y.J."/>
            <person name="Baumgarten S."/>
            <person name="Zoccola D."/>
            <person name="Flot J.-F."/>
            <person name="Tambutte S."/>
            <person name="Allemand D."/>
            <person name="Aranda M."/>
        </authorList>
    </citation>
    <scope>NUCLEOTIDE SEQUENCE [LARGE SCALE GENOMIC DNA]</scope>
</reference>
<proteinExistence type="predicted"/>
<gene>
    <name evidence="1" type="ORF">AWC38_SpisGene11591</name>
</gene>
<protein>
    <submittedName>
        <fullName evidence="1">Uncharacterized protein</fullName>
    </submittedName>
</protein>
<dbReference type="EMBL" id="LSMT01000194">
    <property type="protein sequence ID" value="PFX23863.1"/>
    <property type="molecule type" value="Genomic_DNA"/>
</dbReference>
<dbReference type="OrthoDB" id="5971633at2759"/>
<comment type="caution">
    <text evidence="1">The sequence shown here is derived from an EMBL/GenBank/DDBJ whole genome shotgun (WGS) entry which is preliminary data.</text>
</comment>
<evidence type="ECO:0000313" key="2">
    <source>
        <dbReference type="Proteomes" id="UP000225706"/>
    </source>
</evidence>